<gene>
    <name evidence="2" type="ORF">UFOPK3564_03722</name>
</gene>
<reference evidence="2" key="1">
    <citation type="submission" date="2020-05" db="EMBL/GenBank/DDBJ databases">
        <authorList>
            <person name="Chiriac C."/>
            <person name="Salcher M."/>
            <person name="Ghai R."/>
            <person name="Kavagutti S V."/>
        </authorList>
    </citation>
    <scope>NUCLEOTIDE SEQUENCE</scope>
</reference>
<proteinExistence type="predicted"/>
<organism evidence="2">
    <name type="scientific">freshwater metagenome</name>
    <dbReference type="NCBI Taxonomy" id="449393"/>
    <lineage>
        <taxon>unclassified sequences</taxon>
        <taxon>metagenomes</taxon>
        <taxon>ecological metagenomes</taxon>
    </lineage>
</organism>
<dbReference type="EMBL" id="CAFBMK010000391">
    <property type="protein sequence ID" value="CAB4955257.1"/>
    <property type="molecule type" value="Genomic_DNA"/>
</dbReference>
<sequence>MTSEFEIAPDPHAGRAQCISEDMAELYREQFGRTPGTTTTFFPSEDHVLVVLEDSMVPAERRAVQLGNARGVREARLAAQQACAEQFCGIVVAATGREVRAFTSAHDVQADVATEAFVLHPV</sequence>
<accession>A0A6J7KI20</accession>
<evidence type="ECO:0000313" key="2">
    <source>
        <dbReference type="EMBL" id="CAB4955257.1"/>
    </source>
</evidence>
<dbReference type="InterPro" id="IPR018745">
    <property type="entry name" value="MpsC"/>
</dbReference>
<protein>
    <submittedName>
        <fullName evidence="2">Unannotated protein</fullName>
    </submittedName>
</protein>
<feature type="domain" description="Na+-translocating membrane potential-generating system MpsC" evidence="1">
    <location>
        <begin position="17"/>
        <end position="120"/>
    </location>
</feature>
<evidence type="ECO:0000259" key="1">
    <source>
        <dbReference type="Pfam" id="PF10057"/>
    </source>
</evidence>
<dbReference type="Pfam" id="PF10057">
    <property type="entry name" value="MpsC"/>
    <property type="match status" value="1"/>
</dbReference>
<name>A0A6J7KI20_9ZZZZ</name>
<dbReference type="AlphaFoldDB" id="A0A6J7KI20"/>